<keyword evidence="3" id="KW-1133">Transmembrane helix</keyword>
<proteinExistence type="inferred from homology"/>
<dbReference type="Gene3D" id="3.30.1330.200">
    <property type="match status" value="1"/>
</dbReference>
<evidence type="ECO:0000256" key="3">
    <source>
        <dbReference type="SAM" id="Phobius"/>
    </source>
</evidence>
<dbReference type="SUPFAM" id="SSF64438">
    <property type="entry name" value="CNF1/YfiH-like putative cysteine hydrolases"/>
    <property type="match status" value="1"/>
</dbReference>
<gene>
    <name evidence="4" type="ORF">ASZ90_011133</name>
</gene>
<dbReference type="InterPro" id="IPR005659">
    <property type="entry name" value="Chemorcpt_Glu_NH3ase_CheD"/>
</dbReference>
<accession>A0A0W8FE32</accession>
<feature type="transmembrane region" description="Helical" evidence="3">
    <location>
        <begin position="12"/>
        <end position="28"/>
    </location>
</feature>
<dbReference type="CDD" id="cd16352">
    <property type="entry name" value="CheD"/>
    <property type="match status" value="1"/>
</dbReference>
<dbReference type="AlphaFoldDB" id="A0A0W8FE32"/>
<dbReference type="InterPro" id="IPR011324">
    <property type="entry name" value="Cytotoxic_necrot_fac-like_cat"/>
</dbReference>
<dbReference type="HAMAP" id="MF_01440">
    <property type="entry name" value="CheD"/>
    <property type="match status" value="1"/>
</dbReference>
<keyword evidence="3" id="KW-0472">Membrane</keyword>
<sequence>MVIGIGDYRVGAYPMATIGLGSCIALVLHDRNRSIGGMAHIMLPASNGNSGRPAKFADTALDALISGLEEAGGSMQHTVAKIVGGACMFEYSSDHLNIGDRNAEAVRELLKAHRIRVAGEETGGKVGRSILYQPAEGGTITIRRADGTCGDI</sequence>
<keyword evidence="3" id="KW-0812">Transmembrane</keyword>
<dbReference type="Pfam" id="PF03975">
    <property type="entry name" value="CheD"/>
    <property type="match status" value="1"/>
</dbReference>
<dbReference type="PANTHER" id="PTHR35147:SF1">
    <property type="entry name" value="CHEMORECEPTOR GLUTAMINE DEAMIDASE CHED-RELATED"/>
    <property type="match status" value="1"/>
</dbReference>
<dbReference type="GO" id="GO:0006935">
    <property type="term" value="P:chemotaxis"/>
    <property type="evidence" value="ECO:0007669"/>
    <property type="project" value="UniProtKB-KW"/>
</dbReference>
<evidence type="ECO:0000256" key="1">
    <source>
        <dbReference type="ARBA" id="ARBA00022500"/>
    </source>
</evidence>
<dbReference type="EMBL" id="LNQE01001322">
    <property type="protein sequence ID" value="KUG19141.1"/>
    <property type="molecule type" value="Genomic_DNA"/>
</dbReference>
<organism evidence="4">
    <name type="scientific">hydrocarbon metagenome</name>
    <dbReference type="NCBI Taxonomy" id="938273"/>
    <lineage>
        <taxon>unclassified sequences</taxon>
        <taxon>metagenomes</taxon>
        <taxon>ecological metagenomes</taxon>
    </lineage>
</organism>
<reference evidence="4" key="1">
    <citation type="journal article" date="2015" name="Proc. Natl. Acad. Sci. U.S.A.">
        <title>Networks of energetic and metabolic interactions define dynamics in microbial communities.</title>
        <authorList>
            <person name="Embree M."/>
            <person name="Liu J.K."/>
            <person name="Al-Bassam M.M."/>
            <person name="Zengler K."/>
        </authorList>
    </citation>
    <scope>NUCLEOTIDE SEQUENCE</scope>
</reference>
<dbReference type="InterPro" id="IPR038592">
    <property type="entry name" value="CheD-like_sf"/>
</dbReference>
<evidence type="ECO:0000313" key="4">
    <source>
        <dbReference type="EMBL" id="KUG19141.1"/>
    </source>
</evidence>
<protein>
    <submittedName>
        <fullName evidence="4">Chemotaxis protein ched</fullName>
    </submittedName>
</protein>
<evidence type="ECO:0000256" key="2">
    <source>
        <dbReference type="ARBA" id="ARBA00022801"/>
    </source>
</evidence>
<keyword evidence="2" id="KW-0378">Hydrolase</keyword>
<comment type="caution">
    <text evidence="4">The sequence shown here is derived from an EMBL/GenBank/DDBJ whole genome shotgun (WGS) entry which is preliminary data.</text>
</comment>
<dbReference type="GO" id="GO:0050568">
    <property type="term" value="F:protein-glutamine glutaminase activity"/>
    <property type="evidence" value="ECO:0007669"/>
    <property type="project" value="InterPro"/>
</dbReference>
<dbReference type="PANTHER" id="PTHR35147">
    <property type="entry name" value="CHEMORECEPTOR GLUTAMINE DEAMIDASE CHED-RELATED"/>
    <property type="match status" value="1"/>
</dbReference>
<name>A0A0W8FE32_9ZZZZ</name>
<keyword evidence="1" id="KW-0145">Chemotaxis</keyword>